<organism evidence="1 2">
    <name type="scientific">Trema orientale</name>
    <name type="common">Charcoal tree</name>
    <name type="synonym">Celtis orientalis</name>
    <dbReference type="NCBI Taxonomy" id="63057"/>
    <lineage>
        <taxon>Eukaryota</taxon>
        <taxon>Viridiplantae</taxon>
        <taxon>Streptophyta</taxon>
        <taxon>Embryophyta</taxon>
        <taxon>Tracheophyta</taxon>
        <taxon>Spermatophyta</taxon>
        <taxon>Magnoliopsida</taxon>
        <taxon>eudicotyledons</taxon>
        <taxon>Gunneridae</taxon>
        <taxon>Pentapetalae</taxon>
        <taxon>rosids</taxon>
        <taxon>fabids</taxon>
        <taxon>Rosales</taxon>
        <taxon>Cannabaceae</taxon>
        <taxon>Trema</taxon>
    </lineage>
</organism>
<accession>A0A2P5FTP6</accession>
<reference evidence="2" key="1">
    <citation type="submission" date="2016-06" db="EMBL/GenBank/DDBJ databases">
        <title>Parallel loss of symbiosis genes in relatives of nitrogen-fixing non-legume Parasponia.</title>
        <authorList>
            <person name="Van Velzen R."/>
            <person name="Holmer R."/>
            <person name="Bu F."/>
            <person name="Rutten L."/>
            <person name="Van Zeijl A."/>
            <person name="Liu W."/>
            <person name="Santuari L."/>
            <person name="Cao Q."/>
            <person name="Sharma T."/>
            <person name="Shen D."/>
            <person name="Roswanjaya Y."/>
            <person name="Wardhani T."/>
            <person name="Kalhor M.S."/>
            <person name="Jansen J."/>
            <person name="Van den Hoogen J."/>
            <person name="Gungor B."/>
            <person name="Hartog M."/>
            <person name="Hontelez J."/>
            <person name="Verver J."/>
            <person name="Yang W.-C."/>
            <person name="Schijlen E."/>
            <person name="Repin R."/>
            <person name="Schilthuizen M."/>
            <person name="Schranz E."/>
            <person name="Heidstra R."/>
            <person name="Miyata K."/>
            <person name="Fedorova E."/>
            <person name="Kohlen W."/>
            <person name="Bisseling T."/>
            <person name="Smit S."/>
            <person name="Geurts R."/>
        </authorList>
    </citation>
    <scope>NUCLEOTIDE SEQUENCE [LARGE SCALE GENOMIC DNA]</scope>
    <source>
        <strain evidence="2">cv. RG33-2</strain>
    </source>
</reference>
<name>A0A2P5FTP6_TREOI</name>
<dbReference type="InParanoid" id="A0A2P5FTP6"/>
<dbReference type="Proteomes" id="UP000237000">
    <property type="component" value="Unassembled WGS sequence"/>
</dbReference>
<protein>
    <submittedName>
        <fullName evidence="1">Uncharacterized protein</fullName>
    </submittedName>
</protein>
<evidence type="ECO:0000313" key="2">
    <source>
        <dbReference type="Proteomes" id="UP000237000"/>
    </source>
</evidence>
<proteinExistence type="predicted"/>
<gene>
    <name evidence="1" type="ORF">TorRG33x02_029320</name>
</gene>
<evidence type="ECO:0000313" key="1">
    <source>
        <dbReference type="EMBL" id="POO01178.1"/>
    </source>
</evidence>
<feature type="non-terminal residue" evidence="1">
    <location>
        <position position="1"/>
    </location>
</feature>
<keyword evidence="2" id="KW-1185">Reference proteome</keyword>
<comment type="caution">
    <text evidence="1">The sequence shown here is derived from an EMBL/GenBank/DDBJ whole genome shotgun (WGS) entry which is preliminary data.</text>
</comment>
<dbReference type="EMBL" id="JXTC01000009">
    <property type="protein sequence ID" value="POO01178.1"/>
    <property type="molecule type" value="Genomic_DNA"/>
</dbReference>
<dbReference type="AlphaFoldDB" id="A0A2P5FTP6"/>
<sequence length="49" mass="5751">ERLMQGNEEVENKKVRMLYARWRIEAKGFDGEDGGTLKRRQLVDDGERA</sequence>